<protein>
    <recommendedName>
        <fullName evidence="9">Endoglucanase</fullName>
        <ecNumber evidence="9">3.2.1.4</ecNumber>
    </recommendedName>
</protein>
<dbReference type="Pfam" id="PF00759">
    <property type="entry name" value="Glyco_hydro_9"/>
    <property type="match status" value="1"/>
</dbReference>
<feature type="active site" evidence="8">
    <location>
        <position position="458"/>
    </location>
</feature>
<evidence type="ECO:0000256" key="4">
    <source>
        <dbReference type="ARBA" id="ARBA00023001"/>
    </source>
</evidence>
<evidence type="ECO:0000256" key="8">
    <source>
        <dbReference type="PROSITE-ProRule" id="PRU10060"/>
    </source>
</evidence>
<keyword evidence="4 9" id="KW-0136">Cellulose degradation</keyword>
<organism evidence="11 12">
    <name type="scientific">Saccoglossus kowalevskii</name>
    <name type="common">Acorn worm</name>
    <dbReference type="NCBI Taxonomy" id="10224"/>
    <lineage>
        <taxon>Eukaryota</taxon>
        <taxon>Metazoa</taxon>
        <taxon>Hemichordata</taxon>
        <taxon>Enteropneusta</taxon>
        <taxon>Harrimaniidae</taxon>
        <taxon>Saccoglossus</taxon>
    </lineage>
</organism>
<feature type="domain" description="Glycoside hydrolase family 9" evidence="10">
    <location>
        <begin position="50"/>
        <end position="470"/>
    </location>
</feature>
<dbReference type="EC" id="3.2.1.4" evidence="9"/>
<dbReference type="Gene3D" id="1.50.10.10">
    <property type="match status" value="1"/>
</dbReference>
<evidence type="ECO:0000313" key="11">
    <source>
        <dbReference type="Proteomes" id="UP000694865"/>
    </source>
</evidence>
<evidence type="ECO:0000256" key="5">
    <source>
        <dbReference type="ARBA" id="ARBA00023277"/>
    </source>
</evidence>
<dbReference type="Proteomes" id="UP000694865">
    <property type="component" value="Unplaced"/>
</dbReference>
<evidence type="ECO:0000259" key="10">
    <source>
        <dbReference type="Pfam" id="PF00759"/>
    </source>
</evidence>
<evidence type="ECO:0000256" key="3">
    <source>
        <dbReference type="ARBA" id="ARBA00022801"/>
    </source>
</evidence>
<accession>A0ABM0GIS2</accession>
<evidence type="ECO:0000256" key="6">
    <source>
        <dbReference type="ARBA" id="ARBA00023295"/>
    </source>
</evidence>
<evidence type="ECO:0000256" key="9">
    <source>
        <dbReference type="RuleBase" id="RU361166"/>
    </source>
</evidence>
<reference evidence="12" key="1">
    <citation type="submission" date="2025-08" db="UniProtKB">
        <authorList>
            <consortium name="RefSeq"/>
        </authorList>
    </citation>
    <scope>IDENTIFICATION</scope>
    <source>
        <tissue evidence="12">Testes</tissue>
    </source>
</reference>
<keyword evidence="6 8" id="KW-0326">Glycosidase</keyword>
<dbReference type="RefSeq" id="XP_002730756.1">
    <property type="nucleotide sequence ID" value="XM_002730710.2"/>
</dbReference>
<gene>
    <name evidence="12" type="primary">LOC100367298</name>
</gene>
<sequence>MGLRKTAQHSQCYFFKVRQLRDKRFKMEMMKWIFVISGLFLCTNGNSYNYCEVLESSLLFYEAQRSGVMTEKTKERLPWKKDSAVNDVGQNGEDLSGGYYDAGDHLKIVLPMAHTLTIVAWGYLRYPDAYDACRQTENVKDMLRWGADYLLKVYPEVNVLYFQVGDINLDHSVWIRAEDMTMDRPALKANIEYTACDVAAETAAALAAINIVFKDDDPVYAHTCLSKSEELYNYAMSHSKAGLGSAPVYQNPVYTDELVWAMLWLYKATGIDSYLSQAIQRYDAYNIALPNYDSFSWKNKNPGIGVMLARIIGTDISSSYKVDVKVFVNRWLYDVPRTPLKLAYVADWGTLRAAASTSFIALMMAEMGTKPRIYREFATQQINYMLGDAGRSYVVGLGKNPPQRAHHRDGACPLDTKCGWAKCFTSDPNPIVLTGGLVGGPDITDAFDDNRANYAQTEVALEYNAAFQSAVAGLKHLELINELPTRY</sequence>
<evidence type="ECO:0000256" key="7">
    <source>
        <dbReference type="ARBA" id="ARBA00023326"/>
    </source>
</evidence>
<name>A0ABM0GIS2_SACKO</name>
<evidence type="ECO:0000313" key="12">
    <source>
        <dbReference type="RefSeq" id="XP_002730756.1"/>
    </source>
</evidence>
<dbReference type="PANTHER" id="PTHR22298">
    <property type="entry name" value="ENDO-1,4-BETA-GLUCANASE"/>
    <property type="match status" value="1"/>
</dbReference>
<dbReference type="GeneID" id="100367298"/>
<dbReference type="InterPro" id="IPR033126">
    <property type="entry name" value="Glyco_hydro_9_Asp/Glu_AS"/>
</dbReference>
<dbReference type="SUPFAM" id="SSF48208">
    <property type="entry name" value="Six-hairpin glycosidases"/>
    <property type="match status" value="1"/>
</dbReference>
<dbReference type="InterPro" id="IPR001701">
    <property type="entry name" value="Glyco_hydro_9"/>
</dbReference>
<keyword evidence="7 8" id="KW-0624">Polysaccharide degradation</keyword>
<dbReference type="PROSITE" id="PS00698">
    <property type="entry name" value="GH9_3"/>
    <property type="match status" value="1"/>
</dbReference>
<evidence type="ECO:0000256" key="1">
    <source>
        <dbReference type="ARBA" id="ARBA00000966"/>
    </source>
</evidence>
<comment type="similarity">
    <text evidence="2 8 9">Belongs to the glycosyl hydrolase 9 (cellulase E) family.</text>
</comment>
<keyword evidence="11" id="KW-1185">Reference proteome</keyword>
<keyword evidence="5 8" id="KW-0119">Carbohydrate metabolism</keyword>
<keyword evidence="3 8" id="KW-0378">Hydrolase</keyword>
<comment type="catalytic activity">
    <reaction evidence="1 9">
        <text>Endohydrolysis of (1-&gt;4)-beta-D-glucosidic linkages in cellulose, lichenin and cereal beta-D-glucans.</text>
        <dbReference type="EC" id="3.2.1.4"/>
    </reaction>
</comment>
<dbReference type="InterPro" id="IPR012341">
    <property type="entry name" value="6hp_glycosidase-like_sf"/>
</dbReference>
<proteinExistence type="inferred from homology"/>
<dbReference type="InterPro" id="IPR008928">
    <property type="entry name" value="6-hairpin_glycosidase_sf"/>
</dbReference>
<evidence type="ECO:0000256" key="2">
    <source>
        <dbReference type="ARBA" id="ARBA00007072"/>
    </source>
</evidence>
<feature type="active site" evidence="8">
    <location>
        <position position="449"/>
    </location>
</feature>